<dbReference type="InterPro" id="IPR010351">
    <property type="entry name" value="DUF943"/>
</dbReference>
<dbReference type="STRING" id="69222.BG55_11465"/>
<name>A0A014NNF7_9GAMM</name>
<dbReference type="RefSeq" id="WP_034937457.1">
    <property type="nucleotide sequence ID" value="NZ_JFHN01000046.1"/>
</dbReference>
<gene>
    <name evidence="1" type="ORF">BG55_11465</name>
</gene>
<protein>
    <submittedName>
        <fullName evidence="1">Membrane protein</fullName>
    </submittedName>
</protein>
<reference evidence="1 2" key="1">
    <citation type="submission" date="2014-02" db="EMBL/GenBank/DDBJ databases">
        <title>Draft genome of Erwinia mallotivora strain BT-MARDI, a papaya dieback pathogen.</title>
        <authorList>
            <person name="Redzuan R."/>
            <person name="Abu Bakar N."/>
            <person name="Badrun R."/>
            <person name="Mohd Raih M.F."/>
            <person name="Rozano L."/>
            <person name="Mat Amin N."/>
        </authorList>
    </citation>
    <scope>NUCLEOTIDE SEQUENCE [LARGE SCALE GENOMIC DNA]</scope>
    <source>
        <strain evidence="1 2">BT-MARDI</strain>
    </source>
</reference>
<dbReference type="EMBL" id="JFHN01000046">
    <property type="protein sequence ID" value="EXU75345.1"/>
    <property type="molecule type" value="Genomic_DNA"/>
</dbReference>
<organism evidence="1 2">
    <name type="scientific">Erwinia mallotivora</name>
    <dbReference type="NCBI Taxonomy" id="69222"/>
    <lineage>
        <taxon>Bacteria</taxon>
        <taxon>Pseudomonadati</taxon>
        <taxon>Pseudomonadota</taxon>
        <taxon>Gammaproteobacteria</taxon>
        <taxon>Enterobacterales</taxon>
        <taxon>Erwiniaceae</taxon>
        <taxon>Erwinia</taxon>
    </lineage>
</organism>
<sequence>MKKMIPYTALFLLIAGVLFFFYTNRQSVKVIDAHYDGSTAQVIVDRLPFSEENKIKWWISNQDGIRQQYHIPSGSSGPFLIFIYEFGKGYQEEGKEERACFKDIPSPKNCLDKNILMTIWRTRDGSVKYDF</sequence>
<evidence type="ECO:0000313" key="1">
    <source>
        <dbReference type="EMBL" id="EXU75345.1"/>
    </source>
</evidence>
<dbReference type="Proteomes" id="UP000019918">
    <property type="component" value="Unassembled WGS sequence"/>
</dbReference>
<evidence type="ECO:0000313" key="2">
    <source>
        <dbReference type="Proteomes" id="UP000019918"/>
    </source>
</evidence>
<keyword evidence="2" id="KW-1185">Reference proteome</keyword>
<dbReference type="AlphaFoldDB" id="A0A014NNF7"/>
<dbReference type="Pfam" id="PF06092">
    <property type="entry name" value="DUF943"/>
    <property type="match status" value="1"/>
</dbReference>
<proteinExistence type="predicted"/>
<accession>A0A014NNF7</accession>
<comment type="caution">
    <text evidence="1">The sequence shown here is derived from an EMBL/GenBank/DDBJ whole genome shotgun (WGS) entry which is preliminary data.</text>
</comment>